<dbReference type="Proteomes" id="UP001161405">
    <property type="component" value="Unassembled WGS sequence"/>
</dbReference>
<evidence type="ECO:0000313" key="2">
    <source>
        <dbReference type="EMBL" id="GLQ18285.1"/>
    </source>
</evidence>
<dbReference type="PANTHER" id="PTHR43283:SF14">
    <property type="entry name" value="BLL8153 PROTEIN"/>
    <property type="match status" value="1"/>
</dbReference>
<reference evidence="2" key="2">
    <citation type="submission" date="2023-01" db="EMBL/GenBank/DDBJ databases">
        <title>Draft genome sequence of Maritalea porphyrae strain NBRC 107169.</title>
        <authorList>
            <person name="Sun Q."/>
            <person name="Mori K."/>
        </authorList>
    </citation>
    <scope>NUCLEOTIDE SEQUENCE</scope>
    <source>
        <strain evidence="2">NBRC 107169</strain>
    </source>
</reference>
<dbReference type="InterPro" id="IPR001466">
    <property type="entry name" value="Beta-lactam-related"/>
</dbReference>
<keyword evidence="3" id="KW-1185">Reference proteome</keyword>
<reference evidence="2" key="1">
    <citation type="journal article" date="2014" name="Int. J. Syst. Evol. Microbiol.">
        <title>Complete genome of a new Firmicutes species belonging to the dominant human colonic microbiota ('Ruminococcus bicirculans') reveals two chromosomes and a selective capacity to utilize plant glucans.</title>
        <authorList>
            <consortium name="NISC Comparative Sequencing Program"/>
            <person name="Wegmann U."/>
            <person name="Louis P."/>
            <person name="Goesmann A."/>
            <person name="Henrissat B."/>
            <person name="Duncan S.H."/>
            <person name="Flint H.J."/>
        </authorList>
    </citation>
    <scope>NUCLEOTIDE SEQUENCE</scope>
    <source>
        <strain evidence="2">NBRC 107169</strain>
    </source>
</reference>
<evidence type="ECO:0000313" key="3">
    <source>
        <dbReference type="Proteomes" id="UP001161405"/>
    </source>
</evidence>
<dbReference type="EMBL" id="BSNI01000002">
    <property type="protein sequence ID" value="GLQ18285.1"/>
    <property type="molecule type" value="Genomic_DNA"/>
</dbReference>
<organism evidence="2 3">
    <name type="scientific">Maritalea porphyrae</name>
    <dbReference type="NCBI Taxonomy" id="880732"/>
    <lineage>
        <taxon>Bacteria</taxon>
        <taxon>Pseudomonadati</taxon>
        <taxon>Pseudomonadota</taxon>
        <taxon>Alphaproteobacteria</taxon>
        <taxon>Hyphomicrobiales</taxon>
        <taxon>Devosiaceae</taxon>
        <taxon>Maritalea</taxon>
    </lineage>
</organism>
<accession>A0ABQ5USM7</accession>
<dbReference type="SUPFAM" id="SSF56601">
    <property type="entry name" value="beta-lactamase/transpeptidase-like"/>
    <property type="match status" value="1"/>
</dbReference>
<dbReference type="PANTHER" id="PTHR43283">
    <property type="entry name" value="BETA-LACTAMASE-RELATED"/>
    <property type="match status" value="1"/>
</dbReference>
<dbReference type="Gene3D" id="3.40.710.10">
    <property type="entry name" value="DD-peptidase/beta-lactamase superfamily"/>
    <property type="match status" value="1"/>
</dbReference>
<comment type="caution">
    <text evidence="2">The sequence shown here is derived from an EMBL/GenBank/DDBJ whole genome shotgun (WGS) entry which is preliminary data.</text>
</comment>
<dbReference type="InterPro" id="IPR050789">
    <property type="entry name" value="Diverse_Enzym_Activities"/>
</dbReference>
<dbReference type="Pfam" id="PF00144">
    <property type="entry name" value="Beta-lactamase"/>
    <property type="match status" value="1"/>
</dbReference>
<feature type="domain" description="Beta-lactamase-related" evidence="1">
    <location>
        <begin position="93"/>
        <end position="368"/>
    </location>
</feature>
<evidence type="ECO:0000259" key="1">
    <source>
        <dbReference type="Pfam" id="PF00144"/>
    </source>
</evidence>
<name>A0ABQ5USM7_9HYPH</name>
<dbReference type="InterPro" id="IPR012338">
    <property type="entry name" value="Beta-lactam/transpept-like"/>
</dbReference>
<sequence>MMSKVSILMTVLLMAIGAAMWGLWSSYFEPKLLLFSPERRVGNFANMDKVFPASHVPASTAPLRFEEQLKQIVENYQYNDRIHSVRDFIERSSSTGLLVIKDGKIVHEWYIDGYDASTNITSFSVAKSFVSTLIGIAQSEGLLSVDDPIIKHIPQLKDSAFADVTIEDALQMSTGIAFSEIYEDKSTDSYTIFDKMFIWAQPIDLLTGSYDSKSSPGKQFDYASINTQVLSYVLRSVYNKPLVDILHKKIWQPAGMSSSAYWNTDLYGTELGFMALNATLRDYAKLGLLMLNNGTLNGHRIVSSAWVETATSPAKPYLERGKIYGEWGYQHQWWLPKGNNQDFAAIGIWGQMIYVNPAKNVVIVKSAADPKFKDHEFESVVLFRQIANTLK</sequence>
<gene>
    <name evidence="2" type="ORF">GCM10007879_25340</name>
</gene>
<proteinExistence type="predicted"/>
<protein>
    <recommendedName>
        <fullName evidence="1">Beta-lactamase-related domain-containing protein</fullName>
    </recommendedName>
</protein>